<protein>
    <submittedName>
        <fullName evidence="2">Putative secreted protein</fullName>
    </submittedName>
</protein>
<feature type="chain" id="PRO_5014740287" evidence="1">
    <location>
        <begin position="18"/>
        <end position="67"/>
    </location>
</feature>
<proteinExistence type="predicted"/>
<evidence type="ECO:0000313" key="2">
    <source>
        <dbReference type="EMBL" id="MBW70961.1"/>
    </source>
</evidence>
<dbReference type="EMBL" id="GGFL01006783">
    <property type="protein sequence ID" value="MBW70961.1"/>
    <property type="molecule type" value="Transcribed_RNA"/>
</dbReference>
<sequence>MMRTLLVVVLFYDPAEYEEPGWMDGWMDFRYPVRSWPQNFQQKPPFPVLTYRERKQTPGLSLTSFST</sequence>
<evidence type="ECO:0000256" key="1">
    <source>
        <dbReference type="SAM" id="SignalP"/>
    </source>
</evidence>
<accession>A0A2M4D0G0</accession>
<organism evidence="2">
    <name type="scientific">Anopheles darlingi</name>
    <name type="common">Mosquito</name>
    <dbReference type="NCBI Taxonomy" id="43151"/>
    <lineage>
        <taxon>Eukaryota</taxon>
        <taxon>Metazoa</taxon>
        <taxon>Ecdysozoa</taxon>
        <taxon>Arthropoda</taxon>
        <taxon>Hexapoda</taxon>
        <taxon>Insecta</taxon>
        <taxon>Pterygota</taxon>
        <taxon>Neoptera</taxon>
        <taxon>Endopterygota</taxon>
        <taxon>Diptera</taxon>
        <taxon>Nematocera</taxon>
        <taxon>Culicoidea</taxon>
        <taxon>Culicidae</taxon>
        <taxon>Anophelinae</taxon>
        <taxon>Anopheles</taxon>
    </lineage>
</organism>
<keyword evidence="1" id="KW-0732">Signal</keyword>
<reference evidence="2" key="1">
    <citation type="submission" date="2018-01" db="EMBL/GenBank/DDBJ databases">
        <title>An insight into the sialome of Amazonian anophelines.</title>
        <authorList>
            <person name="Ribeiro J.M."/>
            <person name="Scarpassa V."/>
            <person name="Calvo E."/>
        </authorList>
    </citation>
    <scope>NUCLEOTIDE SEQUENCE</scope>
</reference>
<name>A0A2M4D0G0_ANODA</name>
<dbReference type="AlphaFoldDB" id="A0A2M4D0G0"/>
<feature type="signal peptide" evidence="1">
    <location>
        <begin position="1"/>
        <end position="17"/>
    </location>
</feature>